<comment type="caution">
    <text evidence="7">The sequence shown here is derived from an EMBL/GenBank/DDBJ whole genome shotgun (WGS) entry which is preliminary data.</text>
</comment>
<keyword evidence="3 6" id="KW-0812">Transmembrane</keyword>
<evidence type="ECO:0000256" key="6">
    <source>
        <dbReference type="SAM" id="Phobius"/>
    </source>
</evidence>
<accession>A0A7X0FCL3</accession>
<feature type="transmembrane region" description="Helical" evidence="6">
    <location>
        <begin position="201"/>
        <end position="226"/>
    </location>
</feature>
<name>A0A7X0FCL3_9HYPH</name>
<feature type="transmembrane region" description="Helical" evidence="6">
    <location>
        <begin position="307"/>
        <end position="325"/>
    </location>
</feature>
<evidence type="ECO:0000256" key="3">
    <source>
        <dbReference type="ARBA" id="ARBA00022692"/>
    </source>
</evidence>
<evidence type="ECO:0000313" key="7">
    <source>
        <dbReference type="EMBL" id="MBB6357258.1"/>
    </source>
</evidence>
<gene>
    <name evidence="7" type="ORF">GGR00_005079</name>
</gene>
<feature type="transmembrane region" description="Helical" evidence="6">
    <location>
        <begin position="126"/>
        <end position="150"/>
    </location>
</feature>
<keyword evidence="5 6" id="KW-0472">Membrane</keyword>
<proteinExistence type="predicted"/>
<evidence type="ECO:0000256" key="1">
    <source>
        <dbReference type="ARBA" id="ARBA00004651"/>
    </source>
</evidence>
<dbReference type="PANTHER" id="PTHR47089">
    <property type="entry name" value="ABC TRANSPORTER, PERMEASE PROTEIN"/>
    <property type="match status" value="1"/>
</dbReference>
<evidence type="ECO:0000256" key="5">
    <source>
        <dbReference type="ARBA" id="ARBA00023136"/>
    </source>
</evidence>
<comment type="subcellular location">
    <subcellularLocation>
        <location evidence="1">Cell membrane</location>
        <topology evidence="1">Multi-pass membrane protein</topology>
    </subcellularLocation>
</comment>
<keyword evidence="4 6" id="KW-1133">Transmembrane helix</keyword>
<dbReference type="Proteomes" id="UP000536262">
    <property type="component" value="Unassembled WGS sequence"/>
</dbReference>
<dbReference type="EMBL" id="JACHOU010000022">
    <property type="protein sequence ID" value="MBB6357258.1"/>
    <property type="molecule type" value="Genomic_DNA"/>
</dbReference>
<dbReference type="Pfam" id="PF02653">
    <property type="entry name" value="BPD_transp_2"/>
    <property type="match status" value="1"/>
</dbReference>
<keyword evidence="7" id="KW-0813">Transport</keyword>
<dbReference type="CDD" id="cd06580">
    <property type="entry name" value="TM_PBP1_transp_TpRbsC_like"/>
    <property type="match status" value="1"/>
</dbReference>
<evidence type="ECO:0000256" key="4">
    <source>
        <dbReference type="ARBA" id="ARBA00022989"/>
    </source>
</evidence>
<dbReference type="PANTHER" id="PTHR47089:SF1">
    <property type="entry name" value="GUANOSINE ABC TRANSPORTER PERMEASE PROTEIN NUPP"/>
    <property type="match status" value="1"/>
</dbReference>
<feature type="transmembrane region" description="Helical" evidence="6">
    <location>
        <begin position="256"/>
        <end position="276"/>
    </location>
</feature>
<reference evidence="7 8" key="1">
    <citation type="submission" date="2020-08" db="EMBL/GenBank/DDBJ databases">
        <title>Genomic Encyclopedia of Type Strains, Phase IV (KMG-IV): sequencing the most valuable type-strain genomes for metagenomic binning, comparative biology and taxonomic classification.</title>
        <authorList>
            <person name="Goeker M."/>
        </authorList>
    </citation>
    <scope>NUCLEOTIDE SEQUENCE [LARGE SCALE GENOMIC DNA]</scope>
    <source>
        <strain evidence="7 8">DSM 7051</strain>
    </source>
</reference>
<dbReference type="GO" id="GO:0005886">
    <property type="term" value="C:plasma membrane"/>
    <property type="evidence" value="ECO:0007669"/>
    <property type="project" value="UniProtKB-SubCell"/>
</dbReference>
<feature type="transmembrane region" description="Helical" evidence="6">
    <location>
        <begin position="28"/>
        <end position="49"/>
    </location>
</feature>
<feature type="transmembrane region" description="Helical" evidence="6">
    <location>
        <begin position="100"/>
        <end position="120"/>
    </location>
</feature>
<dbReference type="GO" id="GO:0022857">
    <property type="term" value="F:transmembrane transporter activity"/>
    <property type="evidence" value="ECO:0007669"/>
    <property type="project" value="InterPro"/>
</dbReference>
<feature type="transmembrane region" description="Helical" evidence="6">
    <location>
        <begin position="162"/>
        <end position="181"/>
    </location>
</feature>
<evidence type="ECO:0000256" key="2">
    <source>
        <dbReference type="ARBA" id="ARBA00022475"/>
    </source>
</evidence>
<keyword evidence="7" id="KW-0762">Sugar transport</keyword>
<organism evidence="7 8">
    <name type="scientific">Aminobacter aganoensis</name>
    <dbReference type="NCBI Taxonomy" id="83264"/>
    <lineage>
        <taxon>Bacteria</taxon>
        <taxon>Pseudomonadati</taxon>
        <taxon>Pseudomonadota</taxon>
        <taxon>Alphaproteobacteria</taxon>
        <taxon>Hyphomicrobiales</taxon>
        <taxon>Phyllobacteriaceae</taxon>
        <taxon>Aminobacter</taxon>
    </lineage>
</organism>
<dbReference type="RefSeq" id="WP_184701970.1">
    <property type="nucleotide sequence ID" value="NZ_BAABEG010000004.1"/>
</dbReference>
<protein>
    <submittedName>
        <fullName evidence="7">Simple sugar transport system permease protein</fullName>
    </submittedName>
</protein>
<evidence type="ECO:0000313" key="8">
    <source>
        <dbReference type="Proteomes" id="UP000536262"/>
    </source>
</evidence>
<dbReference type="AlphaFoldDB" id="A0A7X0FCL3"/>
<feature type="transmembrane region" description="Helical" evidence="6">
    <location>
        <begin position="69"/>
        <end position="93"/>
    </location>
</feature>
<dbReference type="InterPro" id="IPR001851">
    <property type="entry name" value="ABC_transp_permease"/>
</dbReference>
<keyword evidence="2" id="KW-1003">Cell membrane</keyword>
<keyword evidence="8" id="KW-1185">Reference proteome</keyword>
<sequence>MSTNLAPPVAAAAPPPATITRLLPRLKAIAISGIACAAALMLGGLLFKVSGVDPLAAYATMLEGAFGSWFAFAQVLTRTVPLLIIAVGLIAVFRANIWNIGAEGQFLIGALAGGFVAIEFPVESGWLSIPCAMLAGFAAGGCWGAIVGWLRAKWEVHEVITSLLLNFIAALVFSYLIRGPLRDPMGFLPQSKDVPAFSQLPFIPGLGTNIGLLVALALVALFAYLLSATPYGMKIRMIGSSASVARAVGVDPSRMTIELMVISGGLAGLAGVIQVLGVQYALLEGLSPGFGFTAIMVALLGRLHPVGALAAAVVLSAITVGGNAMQITHGIPASAVATLSALLVLFLLVSDHLAKRARGVEQ</sequence>
<feature type="transmembrane region" description="Helical" evidence="6">
    <location>
        <begin position="331"/>
        <end position="349"/>
    </location>
</feature>